<gene>
    <name evidence="2" type="ORF">E6K80_10660</name>
</gene>
<comment type="caution">
    <text evidence="2">The sequence shown here is derived from an EMBL/GenBank/DDBJ whole genome shotgun (WGS) entry which is preliminary data.</text>
</comment>
<proteinExistence type="predicted"/>
<evidence type="ECO:0000313" key="2">
    <source>
        <dbReference type="EMBL" id="TMQ69757.1"/>
    </source>
</evidence>
<reference evidence="2 3" key="1">
    <citation type="journal article" date="2019" name="Nat. Microbiol.">
        <title>Mediterranean grassland soil C-N compound turnover is dependent on rainfall and depth, and is mediated by genomically divergent microorganisms.</title>
        <authorList>
            <person name="Diamond S."/>
            <person name="Andeer P.F."/>
            <person name="Li Z."/>
            <person name="Crits-Christoph A."/>
            <person name="Burstein D."/>
            <person name="Anantharaman K."/>
            <person name="Lane K.R."/>
            <person name="Thomas B.C."/>
            <person name="Pan C."/>
            <person name="Northen T.R."/>
            <person name="Banfield J.F."/>
        </authorList>
    </citation>
    <scope>NUCLEOTIDE SEQUENCE [LARGE SCALE GENOMIC DNA]</scope>
    <source>
        <strain evidence="2">WS_10</strain>
    </source>
</reference>
<sequence length="178" mass="19568">MTNARFSLAFFAALSVAALTVHVPAQATSLSVTGDHVHWSGHHDPSDARLAITTQDGKVTMLLTNHEIAMQLSDRMVHKVRHELSHKRKLEEQDNPVGGAIASAVIGTVSDLIDDSFSCCVREISDVSYVGGRLRLIDRYGKPVFDDADVCDTDVMASFAERDARRFVSEFRRLKAGD</sequence>
<protein>
    <submittedName>
        <fullName evidence="2">Uncharacterized protein</fullName>
    </submittedName>
</protein>
<feature type="chain" id="PRO_5021719545" evidence="1">
    <location>
        <begin position="28"/>
        <end position="178"/>
    </location>
</feature>
<keyword evidence="1" id="KW-0732">Signal</keyword>
<dbReference type="AlphaFoldDB" id="A0A538U1I8"/>
<dbReference type="Proteomes" id="UP000319836">
    <property type="component" value="Unassembled WGS sequence"/>
</dbReference>
<evidence type="ECO:0000313" key="3">
    <source>
        <dbReference type="Proteomes" id="UP000319836"/>
    </source>
</evidence>
<accession>A0A538U1I8</accession>
<evidence type="ECO:0000256" key="1">
    <source>
        <dbReference type="SAM" id="SignalP"/>
    </source>
</evidence>
<dbReference type="EMBL" id="VBPA01000269">
    <property type="protein sequence ID" value="TMQ69757.1"/>
    <property type="molecule type" value="Genomic_DNA"/>
</dbReference>
<feature type="signal peptide" evidence="1">
    <location>
        <begin position="1"/>
        <end position="27"/>
    </location>
</feature>
<organism evidence="2 3">
    <name type="scientific">Eiseniibacteriota bacterium</name>
    <dbReference type="NCBI Taxonomy" id="2212470"/>
    <lineage>
        <taxon>Bacteria</taxon>
        <taxon>Candidatus Eiseniibacteriota</taxon>
    </lineage>
</organism>
<name>A0A538U1I8_UNCEI</name>